<name>A0ABD0JAT0_9CAEN</name>
<dbReference type="SUPFAM" id="SSF81321">
    <property type="entry name" value="Family A G protein-coupled receptor-like"/>
    <property type="match status" value="1"/>
</dbReference>
<keyword evidence="1" id="KW-0812">Transmembrane</keyword>
<proteinExistence type="predicted"/>
<feature type="transmembrane region" description="Helical" evidence="1">
    <location>
        <begin position="12"/>
        <end position="32"/>
    </location>
</feature>
<protein>
    <submittedName>
        <fullName evidence="2">Uncharacterized protein</fullName>
    </submittedName>
</protein>
<reference evidence="2 3" key="1">
    <citation type="journal article" date="2023" name="Sci. Data">
        <title>Genome assembly of the Korean intertidal mud-creeper Batillaria attramentaria.</title>
        <authorList>
            <person name="Patra A.K."/>
            <person name="Ho P.T."/>
            <person name="Jun S."/>
            <person name="Lee S.J."/>
            <person name="Kim Y."/>
            <person name="Won Y.J."/>
        </authorList>
    </citation>
    <scope>NUCLEOTIDE SEQUENCE [LARGE SCALE GENOMIC DNA]</scope>
    <source>
        <strain evidence="2">Wonlab-2016</strain>
    </source>
</reference>
<feature type="transmembrane region" description="Helical" evidence="1">
    <location>
        <begin position="38"/>
        <end position="58"/>
    </location>
</feature>
<keyword evidence="1" id="KW-1133">Transmembrane helix</keyword>
<dbReference type="EMBL" id="JACVVK020000531">
    <property type="protein sequence ID" value="KAK7467923.1"/>
    <property type="molecule type" value="Genomic_DNA"/>
</dbReference>
<organism evidence="2 3">
    <name type="scientific">Batillaria attramentaria</name>
    <dbReference type="NCBI Taxonomy" id="370345"/>
    <lineage>
        <taxon>Eukaryota</taxon>
        <taxon>Metazoa</taxon>
        <taxon>Spiralia</taxon>
        <taxon>Lophotrochozoa</taxon>
        <taxon>Mollusca</taxon>
        <taxon>Gastropoda</taxon>
        <taxon>Caenogastropoda</taxon>
        <taxon>Sorbeoconcha</taxon>
        <taxon>Cerithioidea</taxon>
        <taxon>Batillariidae</taxon>
        <taxon>Batillaria</taxon>
    </lineage>
</organism>
<keyword evidence="3" id="KW-1185">Reference proteome</keyword>
<dbReference type="Proteomes" id="UP001519460">
    <property type="component" value="Unassembled WGS sequence"/>
</dbReference>
<gene>
    <name evidence="2" type="ORF">BaRGS_00036848</name>
</gene>
<evidence type="ECO:0000313" key="3">
    <source>
        <dbReference type="Proteomes" id="UP001519460"/>
    </source>
</evidence>
<sequence length="79" mass="8744">MSGFSYLKLHPMTSGMRCLVFLVVCDLLFMTLVAVVTFILPALIIASCYIAIIFVIWAKGRNSRDSSSEQAVLNGRQSK</sequence>
<accession>A0ABD0JAT0</accession>
<evidence type="ECO:0000256" key="1">
    <source>
        <dbReference type="SAM" id="Phobius"/>
    </source>
</evidence>
<dbReference type="Gene3D" id="1.20.1070.10">
    <property type="entry name" value="Rhodopsin 7-helix transmembrane proteins"/>
    <property type="match status" value="1"/>
</dbReference>
<keyword evidence="1" id="KW-0472">Membrane</keyword>
<evidence type="ECO:0000313" key="2">
    <source>
        <dbReference type="EMBL" id="KAK7467923.1"/>
    </source>
</evidence>
<comment type="caution">
    <text evidence="2">The sequence shown here is derived from an EMBL/GenBank/DDBJ whole genome shotgun (WGS) entry which is preliminary data.</text>
</comment>
<dbReference type="AlphaFoldDB" id="A0ABD0JAT0"/>